<keyword evidence="1" id="KW-1133">Transmembrane helix</keyword>
<evidence type="ECO:0008006" key="4">
    <source>
        <dbReference type="Google" id="ProtNLM"/>
    </source>
</evidence>
<keyword evidence="3" id="KW-1185">Reference proteome</keyword>
<protein>
    <recommendedName>
        <fullName evidence="4">MARVEL domain-containing protein</fullName>
    </recommendedName>
</protein>
<evidence type="ECO:0000313" key="2">
    <source>
        <dbReference type="EMBL" id="KDQ08098.1"/>
    </source>
</evidence>
<feature type="transmembrane region" description="Helical" evidence="1">
    <location>
        <begin position="101"/>
        <end position="128"/>
    </location>
</feature>
<feature type="transmembrane region" description="Helical" evidence="1">
    <location>
        <begin position="67"/>
        <end position="89"/>
    </location>
</feature>
<dbReference type="EMBL" id="KL198095">
    <property type="protein sequence ID" value="KDQ08098.1"/>
    <property type="molecule type" value="Genomic_DNA"/>
</dbReference>
<gene>
    <name evidence="2" type="ORF">BOTBODRAFT_180122</name>
</gene>
<proteinExistence type="predicted"/>
<accession>A0A067LXI1</accession>
<sequence>MPSDAAPLKPQRIVALFLAFALAVVGAAAGLNAIVKKHKTIAYLQSQVAPLGIKLDINTNQITTPGAVLTAGLIILALVSFLDLALLLLPSHHVIPSSTRFLGLTTLLLAFSTVWIFASLVPVTVIAAHGQAKVAAYVHGISLPDAVIKSTEGKLGFSRNYWTEYFIRLFVIAPWVSLVFGAIATLVSFIAWRRSKAIAAASSDTDSVDMGEK</sequence>
<dbReference type="AlphaFoldDB" id="A0A067LXI1"/>
<feature type="transmembrane region" description="Helical" evidence="1">
    <location>
        <begin position="165"/>
        <end position="192"/>
    </location>
</feature>
<organism evidence="2 3">
    <name type="scientific">Botryobasidium botryosum (strain FD-172 SS1)</name>
    <dbReference type="NCBI Taxonomy" id="930990"/>
    <lineage>
        <taxon>Eukaryota</taxon>
        <taxon>Fungi</taxon>
        <taxon>Dikarya</taxon>
        <taxon>Basidiomycota</taxon>
        <taxon>Agaricomycotina</taxon>
        <taxon>Agaricomycetes</taxon>
        <taxon>Cantharellales</taxon>
        <taxon>Botryobasidiaceae</taxon>
        <taxon>Botryobasidium</taxon>
    </lineage>
</organism>
<keyword evidence="1" id="KW-0812">Transmembrane</keyword>
<reference evidence="3" key="1">
    <citation type="journal article" date="2014" name="Proc. Natl. Acad. Sci. U.S.A.">
        <title>Extensive sampling of basidiomycete genomes demonstrates inadequacy of the white-rot/brown-rot paradigm for wood decay fungi.</title>
        <authorList>
            <person name="Riley R."/>
            <person name="Salamov A.A."/>
            <person name="Brown D.W."/>
            <person name="Nagy L.G."/>
            <person name="Floudas D."/>
            <person name="Held B.W."/>
            <person name="Levasseur A."/>
            <person name="Lombard V."/>
            <person name="Morin E."/>
            <person name="Otillar R."/>
            <person name="Lindquist E.A."/>
            <person name="Sun H."/>
            <person name="LaButti K.M."/>
            <person name="Schmutz J."/>
            <person name="Jabbour D."/>
            <person name="Luo H."/>
            <person name="Baker S.E."/>
            <person name="Pisabarro A.G."/>
            <person name="Walton J.D."/>
            <person name="Blanchette R.A."/>
            <person name="Henrissat B."/>
            <person name="Martin F."/>
            <person name="Cullen D."/>
            <person name="Hibbett D.S."/>
            <person name="Grigoriev I.V."/>
        </authorList>
    </citation>
    <scope>NUCLEOTIDE SEQUENCE [LARGE SCALE GENOMIC DNA]</scope>
    <source>
        <strain evidence="3">FD-172 SS1</strain>
    </source>
</reference>
<dbReference type="OrthoDB" id="2560085at2759"/>
<dbReference type="HOGENOM" id="CLU_101868_0_0_1"/>
<dbReference type="STRING" id="930990.A0A067LXI1"/>
<keyword evidence="1" id="KW-0472">Membrane</keyword>
<evidence type="ECO:0000313" key="3">
    <source>
        <dbReference type="Proteomes" id="UP000027195"/>
    </source>
</evidence>
<dbReference type="Proteomes" id="UP000027195">
    <property type="component" value="Unassembled WGS sequence"/>
</dbReference>
<evidence type="ECO:0000256" key="1">
    <source>
        <dbReference type="SAM" id="Phobius"/>
    </source>
</evidence>
<dbReference type="InParanoid" id="A0A067LXI1"/>
<name>A0A067LXI1_BOTB1</name>